<keyword evidence="6" id="KW-1185">Reference proteome</keyword>
<name>A0AAW9Q622_9CYAN</name>
<feature type="transmembrane region" description="Helical" evidence="3">
    <location>
        <begin position="741"/>
        <end position="760"/>
    </location>
</feature>
<sequence length="763" mass="84883">MQTVSDFFKTNRLAKFIAIALAAMFLVITIALLMPRSPKADNAIAIPIAVAAPLTGSGASGGQEMVDSIQLYADIVNREGGINGHPIKLLTYDDKGSADGAQQVAQEIVKTQALIVLGHRTSDASIAAGSIYQDNKLSAITGTANNEKVTADRPYYFRMVYTNSTLASVLSIYAQQVLQFKTATIVYDNASKNEQVQSERIKTAFGANGTVKKTWALDSDPNNRKQSIQQILNELAAEPDPGILFLTLTKEDVAEDFLVALKQRGLKTPVLGDQALSREAFAKRFDKYDEEKKDPGFFTDGMYVASPLLFDSAGADAQEFVNAYQKTHDGKLPSYLGGKFYEAAIAAVDALRKSDLQITPASVSKDRELVNTALSSLNSRKVALRGLTGPIYFNANRDSDQPVRVAQFQDYKLLSASQQFTTIANPKSLNLPAELQAGNIVQAGDQFFWRQRVVYTGIDLNKLNRIDKASFTTDFYIWFRFNGNDDPVQIQFPDALANSVNPTAPIFDPKAPLKAQTVGNGINYRLYRVRGEFRNAFDFRDYPFDSQNLTLRFDNPNLSSDRLVYVIDTLGLKLPKPDAIQRKPFQGLQLWDFKEMSYFQDTSRSSSTQGDPDLFQSTTQVDYPGFSVRMTLKRKTLVFLAKNLLPLILLALLTYCALFFPYNMFVPRTMAPASALLSGIVLLLSFNNQLPEVGYTVALEYIFYTYFGLCLIPIIVTAIGAKLEKEGYKRAFKYLNISARILYPMILIALIWFYAVNYGSKLF</sequence>
<dbReference type="PANTHER" id="PTHR47151">
    <property type="entry name" value="LEU/ILE/VAL-BINDING ABC TRANSPORTER SUBUNIT"/>
    <property type="match status" value="1"/>
</dbReference>
<dbReference type="Gene3D" id="1.20.58.390">
    <property type="entry name" value="Neurotransmitter-gated ion-channel transmembrane domain"/>
    <property type="match status" value="1"/>
</dbReference>
<evidence type="ECO:0000313" key="6">
    <source>
        <dbReference type="Proteomes" id="UP001333818"/>
    </source>
</evidence>
<keyword evidence="2" id="KW-0732">Signal</keyword>
<feature type="transmembrane region" description="Helical" evidence="3">
    <location>
        <begin position="12"/>
        <end position="34"/>
    </location>
</feature>
<evidence type="ECO:0000256" key="1">
    <source>
        <dbReference type="ARBA" id="ARBA00010062"/>
    </source>
</evidence>
<feature type="domain" description="Leucine-binding protein" evidence="4">
    <location>
        <begin position="46"/>
        <end position="409"/>
    </location>
</feature>
<proteinExistence type="inferred from homology"/>
<evidence type="ECO:0000256" key="3">
    <source>
        <dbReference type="SAM" id="Phobius"/>
    </source>
</evidence>
<dbReference type="AlphaFoldDB" id="A0AAW9Q622"/>
<evidence type="ECO:0000313" key="5">
    <source>
        <dbReference type="EMBL" id="MEE3718673.1"/>
    </source>
</evidence>
<keyword evidence="3" id="KW-0472">Membrane</keyword>
<feature type="transmembrane region" description="Helical" evidence="3">
    <location>
        <begin position="669"/>
        <end position="686"/>
    </location>
</feature>
<comment type="caution">
    <text evidence="5">The sequence shown here is derived from an EMBL/GenBank/DDBJ whole genome shotgun (WGS) entry which is preliminary data.</text>
</comment>
<dbReference type="Gene3D" id="3.40.50.2300">
    <property type="match status" value="2"/>
</dbReference>
<accession>A0AAW9Q622</accession>
<dbReference type="InterPro" id="IPR028081">
    <property type="entry name" value="Leu-bd"/>
</dbReference>
<evidence type="ECO:0000256" key="2">
    <source>
        <dbReference type="ARBA" id="ARBA00022729"/>
    </source>
</evidence>
<feature type="transmembrane region" description="Helical" evidence="3">
    <location>
        <begin position="644"/>
        <end position="662"/>
    </location>
</feature>
<protein>
    <submittedName>
        <fullName evidence="5">ABC transporter substrate-binding protein</fullName>
    </submittedName>
</protein>
<gene>
    <name evidence="5" type="ORF">V2H45_18180</name>
</gene>
<evidence type="ECO:0000259" key="4">
    <source>
        <dbReference type="Pfam" id="PF13458"/>
    </source>
</evidence>
<keyword evidence="3" id="KW-0812">Transmembrane</keyword>
<dbReference type="EMBL" id="JAZBJZ010000088">
    <property type="protein sequence ID" value="MEE3718673.1"/>
    <property type="molecule type" value="Genomic_DNA"/>
</dbReference>
<organism evidence="5 6">
    <name type="scientific">Tumidithrix elongata BACA0141</name>
    <dbReference type="NCBI Taxonomy" id="2716417"/>
    <lineage>
        <taxon>Bacteria</taxon>
        <taxon>Bacillati</taxon>
        <taxon>Cyanobacteriota</taxon>
        <taxon>Cyanophyceae</taxon>
        <taxon>Pseudanabaenales</taxon>
        <taxon>Pseudanabaenaceae</taxon>
        <taxon>Tumidithrix</taxon>
        <taxon>Tumidithrix elongata</taxon>
    </lineage>
</organism>
<dbReference type="InterPro" id="IPR038050">
    <property type="entry name" value="Neuro_actylchol_rec"/>
</dbReference>
<dbReference type="InterPro" id="IPR028082">
    <property type="entry name" value="Peripla_BP_I"/>
</dbReference>
<dbReference type="GO" id="GO:0016020">
    <property type="term" value="C:membrane"/>
    <property type="evidence" value="ECO:0007669"/>
    <property type="project" value="InterPro"/>
</dbReference>
<dbReference type="GO" id="GO:0005230">
    <property type="term" value="F:extracellular ligand-gated monoatomic ion channel activity"/>
    <property type="evidence" value="ECO:0007669"/>
    <property type="project" value="InterPro"/>
</dbReference>
<dbReference type="RefSeq" id="WP_330485108.1">
    <property type="nucleotide sequence ID" value="NZ_JAZBJZ010000088.1"/>
</dbReference>
<dbReference type="InterPro" id="IPR036734">
    <property type="entry name" value="Neur_chan_lig-bd_sf"/>
</dbReference>
<comment type="similarity">
    <text evidence="1">Belongs to the leucine-binding protein family.</text>
</comment>
<keyword evidence="3" id="KW-1133">Transmembrane helix</keyword>
<dbReference type="Gene3D" id="2.70.170.10">
    <property type="entry name" value="Neurotransmitter-gated ion-channel ligand-binding domain"/>
    <property type="match status" value="1"/>
</dbReference>
<dbReference type="Pfam" id="PF13458">
    <property type="entry name" value="Peripla_BP_6"/>
    <property type="match status" value="1"/>
</dbReference>
<dbReference type="Proteomes" id="UP001333818">
    <property type="component" value="Unassembled WGS sequence"/>
</dbReference>
<reference evidence="5" key="1">
    <citation type="submission" date="2024-01" db="EMBL/GenBank/DDBJ databases">
        <title>Bank of Algae and Cyanobacteria of the Azores (BACA) strain genomes.</title>
        <authorList>
            <person name="Luz R."/>
            <person name="Cordeiro R."/>
            <person name="Fonseca A."/>
            <person name="Goncalves V."/>
        </authorList>
    </citation>
    <scope>NUCLEOTIDE SEQUENCE</scope>
    <source>
        <strain evidence="5">BACA0141</strain>
    </source>
</reference>
<dbReference type="PANTHER" id="PTHR47151:SF2">
    <property type="entry name" value="AMINO ACID BINDING PROTEIN"/>
    <property type="match status" value="1"/>
</dbReference>
<dbReference type="SUPFAM" id="SSF53822">
    <property type="entry name" value="Periplasmic binding protein-like I"/>
    <property type="match status" value="1"/>
</dbReference>
<feature type="transmembrane region" description="Helical" evidence="3">
    <location>
        <begin position="701"/>
        <end position="721"/>
    </location>
</feature>